<evidence type="ECO:0000256" key="1">
    <source>
        <dbReference type="ARBA" id="ARBA00022468"/>
    </source>
</evidence>
<feature type="compositionally biased region" description="Basic and acidic residues" evidence="2">
    <location>
        <begin position="703"/>
        <end position="715"/>
    </location>
</feature>
<dbReference type="CDD" id="cd04396">
    <property type="entry name" value="RhoGAP_fSAC7_BAG7"/>
    <property type="match status" value="1"/>
</dbReference>
<evidence type="ECO:0000256" key="2">
    <source>
        <dbReference type="SAM" id="MobiDB-lite"/>
    </source>
</evidence>
<dbReference type="SUPFAM" id="SSF48350">
    <property type="entry name" value="GTPase activation domain, GAP"/>
    <property type="match status" value="1"/>
</dbReference>
<comment type="caution">
    <text evidence="4">The sequence shown here is derived from an EMBL/GenBank/DDBJ whole genome shotgun (WGS) entry which is preliminary data.</text>
</comment>
<feature type="region of interest" description="Disordered" evidence="2">
    <location>
        <begin position="302"/>
        <end position="383"/>
    </location>
</feature>
<dbReference type="Pfam" id="PF00620">
    <property type="entry name" value="RhoGAP"/>
    <property type="match status" value="1"/>
</dbReference>
<feature type="compositionally biased region" description="Basic and acidic residues" evidence="2">
    <location>
        <begin position="724"/>
        <end position="736"/>
    </location>
</feature>
<feature type="compositionally biased region" description="Acidic residues" evidence="2">
    <location>
        <begin position="816"/>
        <end position="828"/>
    </location>
</feature>
<organism evidence="4 5">
    <name type="scientific">Ophiocordyceps australis</name>
    <dbReference type="NCBI Taxonomy" id="1399860"/>
    <lineage>
        <taxon>Eukaryota</taxon>
        <taxon>Fungi</taxon>
        <taxon>Dikarya</taxon>
        <taxon>Ascomycota</taxon>
        <taxon>Pezizomycotina</taxon>
        <taxon>Sordariomycetes</taxon>
        <taxon>Hypocreomycetidae</taxon>
        <taxon>Hypocreales</taxon>
        <taxon>Ophiocordycipitaceae</taxon>
        <taxon>Ophiocordyceps</taxon>
    </lineage>
</organism>
<evidence type="ECO:0000313" key="5">
    <source>
        <dbReference type="Proteomes" id="UP000226192"/>
    </source>
</evidence>
<keyword evidence="1" id="KW-0343">GTPase activation</keyword>
<protein>
    <recommendedName>
        <fullName evidence="3">Rho-GAP domain-containing protein</fullName>
    </recommendedName>
</protein>
<dbReference type="GO" id="GO:0007165">
    <property type="term" value="P:signal transduction"/>
    <property type="evidence" value="ECO:0007669"/>
    <property type="project" value="InterPro"/>
</dbReference>
<dbReference type="Proteomes" id="UP000226192">
    <property type="component" value="Unassembled WGS sequence"/>
</dbReference>
<dbReference type="InterPro" id="IPR000198">
    <property type="entry name" value="RhoGAP_dom"/>
</dbReference>
<evidence type="ECO:0000313" key="4">
    <source>
        <dbReference type="EMBL" id="PHH62687.1"/>
    </source>
</evidence>
<evidence type="ECO:0000259" key="3">
    <source>
        <dbReference type="PROSITE" id="PS50238"/>
    </source>
</evidence>
<dbReference type="PANTHER" id="PTHR15228:SF25">
    <property type="entry name" value="F-BAR DOMAIN-CONTAINING PROTEIN"/>
    <property type="match status" value="1"/>
</dbReference>
<feature type="compositionally biased region" description="Low complexity" evidence="2">
    <location>
        <begin position="481"/>
        <end position="500"/>
    </location>
</feature>
<dbReference type="STRING" id="1399860.A0A2C5Y1X8"/>
<feature type="domain" description="Rho-GAP" evidence="3">
    <location>
        <begin position="56"/>
        <end position="266"/>
    </location>
</feature>
<feature type="region of interest" description="Disordered" evidence="2">
    <location>
        <begin position="442"/>
        <end position="546"/>
    </location>
</feature>
<feature type="compositionally biased region" description="Polar residues" evidence="2">
    <location>
        <begin position="667"/>
        <end position="694"/>
    </location>
</feature>
<name>A0A2C5Y1X8_9HYPO</name>
<feature type="compositionally biased region" description="Polar residues" evidence="2">
    <location>
        <begin position="516"/>
        <end position="536"/>
    </location>
</feature>
<dbReference type="PROSITE" id="PS50238">
    <property type="entry name" value="RHOGAP"/>
    <property type="match status" value="1"/>
</dbReference>
<feature type="compositionally biased region" description="Low complexity" evidence="2">
    <location>
        <begin position="797"/>
        <end position="813"/>
    </location>
</feature>
<feature type="region of interest" description="Disordered" evidence="2">
    <location>
        <begin position="843"/>
        <end position="863"/>
    </location>
</feature>
<proteinExistence type="predicted"/>
<dbReference type="Gene3D" id="1.10.555.10">
    <property type="entry name" value="Rho GTPase activation protein"/>
    <property type="match status" value="1"/>
</dbReference>
<dbReference type="EMBL" id="NJET01000065">
    <property type="protein sequence ID" value="PHH62687.1"/>
    <property type="molecule type" value="Genomic_DNA"/>
</dbReference>
<feature type="compositionally biased region" description="Basic and acidic residues" evidence="2">
    <location>
        <begin position="756"/>
        <end position="784"/>
    </location>
</feature>
<dbReference type="OrthoDB" id="3196451at2759"/>
<feature type="compositionally biased region" description="Polar residues" evidence="2">
    <location>
        <begin position="372"/>
        <end position="383"/>
    </location>
</feature>
<feature type="compositionally biased region" description="Polar residues" evidence="2">
    <location>
        <begin position="588"/>
        <end position="606"/>
    </location>
</feature>
<dbReference type="AlphaFoldDB" id="A0A2C5Y1X8"/>
<dbReference type="SMART" id="SM00324">
    <property type="entry name" value="RhoGAP"/>
    <property type="match status" value="1"/>
</dbReference>
<dbReference type="InterPro" id="IPR008936">
    <property type="entry name" value="Rho_GTPase_activation_prot"/>
</dbReference>
<gene>
    <name evidence="4" type="ORF">CDD81_6756</name>
</gene>
<reference evidence="4 5" key="1">
    <citation type="submission" date="2017-06" db="EMBL/GenBank/DDBJ databases">
        <title>Ant-infecting Ophiocordyceps genomes reveal a high diversity of potential behavioral manipulation genes and a possible major role for enterotoxins.</title>
        <authorList>
            <person name="De Bekker C."/>
            <person name="Evans H.C."/>
            <person name="Brachmann A."/>
            <person name="Hughes D.P."/>
        </authorList>
    </citation>
    <scope>NUCLEOTIDE SEQUENCE [LARGE SCALE GENOMIC DNA]</scope>
    <source>
        <strain evidence="4 5">Map64</strain>
    </source>
</reference>
<dbReference type="InterPro" id="IPR051025">
    <property type="entry name" value="RhoGAP"/>
</dbReference>
<accession>A0A2C5Y1X8</accession>
<feature type="compositionally biased region" description="Basic residues" evidence="2">
    <location>
        <begin position="629"/>
        <end position="638"/>
    </location>
</feature>
<dbReference type="PANTHER" id="PTHR15228">
    <property type="entry name" value="SPERMATHECAL PHYSIOLOGY VARIANT"/>
    <property type="match status" value="1"/>
</dbReference>
<keyword evidence="5" id="KW-1185">Reference proteome</keyword>
<dbReference type="GO" id="GO:0060237">
    <property type="term" value="P:regulation of fungal-type cell wall organization"/>
    <property type="evidence" value="ECO:0007669"/>
    <property type="project" value="TreeGrafter"/>
</dbReference>
<dbReference type="GO" id="GO:0005938">
    <property type="term" value="C:cell cortex"/>
    <property type="evidence" value="ECO:0007669"/>
    <property type="project" value="TreeGrafter"/>
</dbReference>
<dbReference type="GO" id="GO:0005096">
    <property type="term" value="F:GTPase activator activity"/>
    <property type="evidence" value="ECO:0007669"/>
    <property type="project" value="UniProtKB-KW"/>
</dbReference>
<sequence length="863" mass="92972">MSSNAVATPASPPTRRDLKSWWKSFKQATKHHEPRENKAPGIFGVPLRQSITYANVAISLINENGVSYTYGYVPIVVAKCGVFLKEKATGVEGIFRLSGSEKRIRDLKSIFDSPDRYGKGLVWDGYTVHDAANVLRRYLNDLPEPVVPLDLYEKFRDPLRGSTKPTVNDAEGPQFVDDFDSRAAIVRYQKLITELPPLNRQLLLYILDLLAVFAAKSDENRMTAQNLAAIFQPGMLSHPSHAMAPEEYRLNQCALIFLIENQDNFLIGMQGTAADEQMVHEVESGTPTGPLTPMINRCALDRSDSTASAGAASVRRDGKVRRNRSISSWHSRQEGAATPNSPSLAATPTGGLGRSNTVPSKKSPALAAAQFKNDSPGQQSPSASVVAYVQPMTPVRPANIETRSPHLTLAPIPFVGGASIVAEHATPSGLSQERLLEVPHDMPATPQTKERNLQSLFQRSPGDPGEKRQPNKLRKKRIPGSLNISAQSSSASLTRSITASPSAEVSNPLDVIPPMSASQPSPRFASHQASPSSLSQPGGHGCEAQTSPLTLAADAPVRSLLAQPMVDVPSEATPRASNTASPRKLHSSEQQNKSSPATSANSSFNYGSDVDQTADEQLAPRTGHSDKDKKRRWRLSRSKQKDDYGGSSSSVAAPHGNIVSNDKAERSTTSIGSAASKLQNGYPNDGSEPTTAGSTEGLGGGHETAKENHTRDESRGPFGWIKNKYREAKENAEQRRTKSPPADRQPVGASLLPRGKSMDAKRERHEDSKNLDRDATGQKDRPVDTPEEAAQMSPVRAPTGSPTTASPPTVSPVNEVADEEAKDEMDDLEPSVRAAQSLLEALPEHIGVPTTGMPVQPDVVKQA</sequence>
<feature type="region of interest" description="Disordered" evidence="2">
    <location>
        <begin position="570"/>
        <end position="828"/>
    </location>
</feature>